<comment type="caution">
    <text evidence="2">The sequence shown here is derived from an EMBL/GenBank/DDBJ whole genome shotgun (WGS) entry which is preliminary data.</text>
</comment>
<organism evidence="2 3">
    <name type="scientific">Deferribacter autotrophicus</name>
    <dbReference type="NCBI Taxonomy" id="500465"/>
    <lineage>
        <taxon>Bacteria</taxon>
        <taxon>Pseudomonadati</taxon>
        <taxon>Deferribacterota</taxon>
        <taxon>Deferribacteres</taxon>
        <taxon>Deferribacterales</taxon>
        <taxon>Deferribacteraceae</taxon>
        <taxon>Deferribacter</taxon>
    </lineage>
</organism>
<dbReference type="Pfam" id="PF11985">
    <property type="entry name" value="Phage_Mu_Gp27"/>
    <property type="match status" value="1"/>
</dbReference>
<gene>
    <name evidence="2" type="ORF">FHQ18_11715</name>
</gene>
<feature type="coiled-coil region" evidence="1">
    <location>
        <begin position="112"/>
        <end position="150"/>
    </location>
</feature>
<dbReference type="InterPro" id="IPR021874">
    <property type="entry name" value="Phage_Mu_Gp27"/>
</dbReference>
<keyword evidence="3" id="KW-1185">Reference proteome</keyword>
<evidence type="ECO:0000313" key="2">
    <source>
        <dbReference type="EMBL" id="KAA0257225.1"/>
    </source>
</evidence>
<evidence type="ECO:0000313" key="3">
    <source>
        <dbReference type="Proteomes" id="UP000322876"/>
    </source>
</evidence>
<accession>A0A5A8F2V4</accession>
<protein>
    <submittedName>
        <fullName evidence="2">DUF3486 family protein</fullName>
    </submittedName>
</protein>
<keyword evidence="1" id="KW-0175">Coiled coil</keyword>
<dbReference type="RefSeq" id="WP_149267366.1">
    <property type="nucleotide sequence ID" value="NZ_VFJB01000009.1"/>
</dbReference>
<dbReference type="AlphaFoldDB" id="A0A5A8F2V4"/>
<name>A0A5A8F2V4_9BACT</name>
<reference evidence="2 3" key="1">
    <citation type="submission" date="2019-06" db="EMBL/GenBank/DDBJ databases">
        <title>Genomic insights into carbon and energy metabolism of Deferribacter autotrophicus revealed new metabolic traits in the phylum Deferribacteres.</title>
        <authorList>
            <person name="Slobodkin A.I."/>
            <person name="Slobodkina G.B."/>
            <person name="Allioux M."/>
            <person name="Alain K."/>
            <person name="Jebbar M."/>
            <person name="Shadrin V."/>
            <person name="Kublanov I.V."/>
            <person name="Toshchakov S.V."/>
            <person name="Bonch-Osmolovskaya E.A."/>
        </authorList>
    </citation>
    <scope>NUCLEOTIDE SEQUENCE [LARGE SCALE GENOMIC DNA]</scope>
    <source>
        <strain evidence="2 3">SL50</strain>
    </source>
</reference>
<sequence length="165" mass="19416">MPPRSKAKMYDLVQRIVYMYDTEKKGVREIESILRSEGFDISKSSIHRTIKSYAELAEEYKKTAEETKALIEELRKTPASYTMEAILTMLTNKIFQFVRSIENMEFDEPDKLVMAMNRLASSIEKIQRYREELESKVKKIEAEAEKRNIDKEFINILKNELYGIS</sequence>
<feature type="coiled-coil region" evidence="1">
    <location>
        <begin position="50"/>
        <end position="77"/>
    </location>
</feature>
<evidence type="ECO:0000256" key="1">
    <source>
        <dbReference type="SAM" id="Coils"/>
    </source>
</evidence>
<dbReference type="Proteomes" id="UP000322876">
    <property type="component" value="Unassembled WGS sequence"/>
</dbReference>
<dbReference type="EMBL" id="VFJB01000009">
    <property type="protein sequence ID" value="KAA0257225.1"/>
    <property type="molecule type" value="Genomic_DNA"/>
</dbReference>
<proteinExistence type="predicted"/>
<dbReference type="OrthoDB" id="9813799at2"/>